<evidence type="ECO:0000313" key="2">
    <source>
        <dbReference type="Proteomes" id="UP000323257"/>
    </source>
</evidence>
<comment type="caution">
    <text evidence="1">The sequence shown here is derived from an EMBL/GenBank/DDBJ whole genome shotgun (WGS) entry which is preliminary data.</text>
</comment>
<dbReference type="OrthoDB" id="1919202at2"/>
<organism evidence="1 2">
    <name type="scientific">Paenibacillus methanolicus</name>
    <dbReference type="NCBI Taxonomy" id="582686"/>
    <lineage>
        <taxon>Bacteria</taxon>
        <taxon>Bacillati</taxon>
        <taxon>Bacillota</taxon>
        <taxon>Bacilli</taxon>
        <taxon>Bacillales</taxon>
        <taxon>Paenibacillaceae</taxon>
        <taxon>Paenibacillus</taxon>
    </lineage>
</organism>
<protein>
    <submittedName>
        <fullName evidence="1">Uncharacterized protein</fullName>
    </submittedName>
</protein>
<gene>
    <name evidence="1" type="ORF">BCM02_105137</name>
</gene>
<proteinExistence type="predicted"/>
<keyword evidence="2" id="KW-1185">Reference proteome</keyword>
<dbReference type="EMBL" id="VNHS01000005">
    <property type="protein sequence ID" value="TYP74593.1"/>
    <property type="molecule type" value="Genomic_DNA"/>
</dbReference>
<dbReference type="AlphaFoldDB" id="A0A5S5C9D0"/>
<accession>A0A5S5C9D0</accession>
<reference evidence="1 2" key="1">
    <citation type="submission" date="2019-07" db="EMBL/GenBank/DDBJ databases">
        <title>Genomic Encyclopedia of Type Strains, Phase III (KMG-III): the genomes of soil and plant-associated and newly described type strains.</title>
        <authorList>
            <person name="Whitman W."/>
        </authorList>
    </citation>
    <scope>NUCLEOTIDE SEQUENCE [LARGE SCALE GENOMIC DNA]</scope>
    <source>
        <strain evidence="1 2">BL24</strain>
    </source>
</reference>
<dbReference type="RefSeq" id="WP_148929845.1">
    <property type="nucleotide sequence ID" value="NZ_VNHS01000005.1"/>
</dbReference>
<dbReference type="Proteomes" id="UP000323257">
    <property type="component" value="Unassembled WGS sequence"/>
</dbReference>
<name>A0A5S5C9D0_9BACL</name>
<evidence type="ECO:0000313" key="1">
    <source>
        <dbReference type="EMBL" id="TYP74593.1"/>
    </source>
</evidence>
<sequence length="98" mass="11575">MLAWWKEERLHKARIKASCRVIGYWGNLFGAYFPFVDDVPVDQLDVVPAGYEGWIVRRWGRMYWVPDPDRAEIKQFTPTDQPHVLIPVRKIEGNYTVI</sequence>